<evidence type="ECO:0000313" key="2">
    <source>
        <dbReference type="EMBL" id="KAF7363312.1"/>
    </source>
</evidence>
<feature type="compositionally biased region" description="Polar residues" evidence="1">
    <location>
        <begin position="665"/>
        <end position="698"/>
    </location>
</feature>
<accession>A0A8H7D8F4</accession>
<comment type="caution">
    <text evidence="2">The sequence shown here is derived from an EMBL/GenBank/DDBJ whole genome shotgun (WGS) entry which is preliminary data.</text>
</comment>
<feature type="compositionally biased region" description="Polar residues" evidence="1">
    <location>
        <begin position="205"/>
        <end position="220"/>
    </location>
</feature>
<feature type="region of interest" description="Disordered" evidence="1">
    <location>
        <begin position="741"/>
        <end position="766"/>
    </location>
</feature>
<feature type="region of interest" description="Disordered" evidence="1">
    <location>
        <begin position="405"/>
        <end position="608"/>
    </location>
</feature>
<keyword evidence="3" id="KW-1185">Reference proteome</keyword>
<evidence type="ECO:0000256" key="1">
    <source>
        <dbReference type="SAM" id="MobiDB-lite"/>
    </source>
</evidence>
<name>A0A8H7D8F4_9AGAR</name>
<feature type="compositionally biased region" description="Low complexity" evidence="1">
    <location>
        <begin position="221"/>
        <end position="232"/>
    </location>
</feature>
<feature type="region of interest" description="Disordered" evidence="1">
    <location>
        <begin position="1"/>
        <end position="67"/>
    </location>
</feature>
<feature type="compositionally biased region" description="Polar residues" evidence="1">
    <location>
        <begin position="276"/>
        <end position="294"/>
    </location>
</feature>
<dbReference type="Proteomes" id="UP000623467">
    <property type="component" value="Unassembled WGS sequence"/>
</dbReference>
<gene>
    <name evidence="2" type="ORF">MSAN_00986400</name>
</gene>
<feature type="compositionally biased region" description="Basic and acidic residues" evidence="1">
    <location>
        <begin position="699"/>
        <end position="709"/>
    </location>
</feature>
<organism evidence="2 3">
    <name type="scientific">Mycena sanguinolenta</name>
    <dbReference type="NCBI Taxonomy" id="230812"/>
    <lineage>
        <taxon>Eukaryota</taxon>
        <taxon>Fungi</taxon>
        <taxon>Dikarya</taxon>
        <taxon>Basidiomycota</taxon>
        <taxon>Agaricomycotina</taxon>
        <taxon>Agaricomycetes</taxon>
        <taxon>Agaricomycetidae</taxon>
        <taxon>Agaricales</taxon>
        <taxon>Marasmiineae</taxon>
        <taxon>Mycenaceae</taxon>
        <taxon>Mycena</taxon>
    </lineage>
</organism>
<feature type="compositionally biased region" description="Polar residues" evidence="1">
    <location>
        <begin position="748"/>
        <end position="766"/>
    </location>
</feature>
<dbReference type="EMBL" id="JACAZH010000007">
    <property type="protein sequence ID" value="KAF7363312.1"/>
    <property type="molecule type" value="Genomic_DNA"/>
</dbReference>
<proteinExistence type="predicted"/>
<protein>
    <submittedName>
        <fullName evidence="2">Uncharacterized protein</fullName>
    </submittedName>
</protein>
<feature type="compositionally biased region" description="Polar residues" evidence="1">
    <location>
        <begin position="23"/>
        <end position="47"/>
    </location>
</feature>
<evidence type="ECO:0000313" key="3">
    <source>
        <dbReference type="Proteomes" id="UP000623467"/>
    </source>
</evidence>
<sequence>MSSISGVDIGSPVIGPSRVLRSPTPTQVTGRSPTTGSPSNFEISSKNGSRRSSKQNTVSTPFTLGPFQPLVFSPIANSSRSSLESAGSSYHSWDGDNKDRTAALFSDVDPQRPLWHEISSNSLPSYETPSSSPDDWEAEDIIMKYAGLKKDDFVAIQDKLINATIAKTMAPDVHHRTPSLRRRRPSTSQSNYSLNGRLASPPQSPTTAGPPTDQYSALLNSISDTIQSSSTSHPQAEVETTNNTQPDDEVSPTSRRNRDLAQVLFGQQDKEDKKTPPSNLTVSVSENVATSRVPNSAPLDSSFPMHSPQPVPPSSASATWPYQPSRNPSTPKLPQSAEEHAELAREVQRKADEAMVMLQKQPSTTNLTLPSKAPATRRRINPNQISTPYFLSASTSVDTIPLPSPPPSITTTEKSSGQSKIGSRLKRLRGSLRTKTAPTAEDVTPFPLDLRSPPPVQTARYDATKFRGQGGPTSASATDSDGFKVPVPSPPASAGPGLKGFMARFRGKQRASEAQTEFDYQRSQALTQHLSPQSSETLFAQSTSSQSPNNHSPSDSVPSLPPIKPRTPPPSTSVSTPVPSQYNSSTRTTAPLYSSRPHQSIQSAHSTEADANDAIKQLFDAASNLGLDQGALNDLLARSGSTSSRSDWTLKRNTSGAASRPDLPQENTQSGGPNRSNSQRTTQLTVPTSEGVTQTSQSDHIRRPRENAPEKSAVVRRTIIYPSESRSSTIDLIVPCTIAYPRRPPPKANTSRRFSDVTSPPVPSLTQSLPLQTERLLIPSQVANPGEQSSSAYESLYDMYPGEKSASSSAAEVAQNAPISESGPAVEVIELANGETIWSIINGLRDEDDDLDGYANRASFASEYSAGEGVQVFFKEHARKGSGSSFLPRRKTLAGKSRPETKVFYSSSAQIGRLIENMSQGMEAGSFNILPTHPLGHSTSSSLSENEMNWTVEERLEHMLHGLR</sequence>
<feature type="region of interest" description="Disordered" evidence="1">
    <location>
        <begin position="172"/>
        <end position="339"/>
    </location>
</feature>
<dbReference type="AlphaFoldDB" id="A0A8H7D8F4"/>
<feature type="compositionally biased region" description="Polar residues" evidence="1">
    <location>
        <begin position="639"/>
        <end position="657"/>
    </location>
</feature>
<reference evidence="2" key="1">
    <citation type="submission" date="2020-05" db="EMBL/GenBank/DDBJ databases">
        <title>Mycena genomes resolve the evolution of fungal bioluminescence.</title>
        <authorList>
            <person name="Tsai I.J."/>
        </authorList>
    </citation>
    <scope>NUCLEOTIDE SEQUENCE</scope>
    <source>
        <strain evidence="2">160909Yilan</strain>
    </source>
</reference>
<feature type="compositionally biased region" description="Pro residues" evidence="1">
    <location>
        <begin position="559"/>
        <end position="571"/>
    </location>
</feature>
<feature type="compositionally biased region" description="Polar residues" evidence="1">
    <location>
        <begin position="521"/>
        <end position="557"/>
    </location>
</feature>
<feature type="compositionally biased region" description="Polar residues" evidence="1">
    <location>
        <begin position="320"/>
        <end position="333"/>
    </location>
</feature>
<feature type="compositionally biased region" description="Polar residues" evidence="1">
    <location>
        <begin position="581"/>
        <end position="606"/>
    </location>
</feature>
<feature type="region of interest" description="Disordered" evidence="1">
    <location>
        <begin position="638"/>
        <end position="714"/>
    </location>
</feature>
<feature type="compositionally biased region" description="Basic residues" evidence="1">
    <location>
        <begin position="176"/>
        <end position="185"/>
    </location>
</feature>
<dbReference type="OrthoDB" id="3259825at2759"/>
<feature type="compositionally biased region" description="Basic residues" evidence="1">
    <location>
        <begin position="423"/>
        <end position="432"/>
    </location>
</feature>